<keyword evidence="8 14" id="KW-0547">Nucleotide-binding</keyword>
<feature type="compositionally biased region" description="Polar residues" evidence="15">
    <location>
        <begin position="983"/>
        <end position="1024"/>
    </location>
</feature>
<dbReference type="Pfam" id="PF00069">
    <property type="entry name" value="Pkinase"/>
    <property type="match status" value="1"/>
</dbReference>
<keyword evidence="5" id="KW-0597">Phosphoprotein</keyword>
<keyword evidence="19" id="KW-1185">Reference proteome</keyword>
<dbReference type="PROSITE" id="PS50011">
    <property type="entry name" value="PROTEIN_KINASE_DOM"/>
    <property type="match status" value="1"/>
</dbReference>
<evidence type="ECO:0000256" key="7">
    <source>
        <dbReference type="ARBA" id="ARBA00022723"/>
    </source>
</evidence>
<feature type="region of interest" description="Disordered" evidence="15">
    <location>
        <begin position="514"/>
        <end position="581"/>
    </location>
</feature>
<feature type="region of interest" description="Disordered" evidence="15">
    <location>
        <begin position="732"/>
        <end position="758"/>
    </location>
</feature>
<dbReference type="FunFam" id="1.10.8.10:FF:000005">
    <property type="entry name" value="Non-specific serine/threonine protein kinase"/>
    <property type="match status" value="1"/>
</dbReference>
<dbReference type="PROSITE" id="PS50030">
    <property type="entry name" value="UBA"/>
    <property type="match status" value="1"/>
</dbReference>
<feature type="region of interest" description="Disordered" evidence="15">
    <location>
        <begin position="782"/>
        <end position="812"/>
    </location>
</feature>
<organism evidence="19 20">
    <name type="scientific">Trichobilharzia regenti</name>
    <name type="common">Nasal bird schistosome</name>
    <dbReference type="NCBI Taxonomy" id="157069"/>
    <lineage>
        <taxon>Eukaryota</taxon>
        <taxon>Metazoa</taxon>
        <taxon>Spiralia</taxon>
        <taxon>Lophotrochozoa</taxon>
        <taxon>Platyhelminthes</taxon>
        <taxon>Trematoda</taxon>
        <taxon>Digenea</taxon>
        <taxon>Strigeidida</taxon>
        <taxon>Schistosomatoidea</taxon>
        <taxon>Schistosomatidae</taxon>
        <taxon>Trichobilharzia</taxon>
    </lineage>
</organism>
<feature type="domain" description="KA1" evidence="18">
    <location>
        <begin position="1450"/>
        <end position="1499"/>
    </location>
</feature>
<dbReference type="CDD" id="cd12121">
    <property type="entry name" value="MARK_C_like"/>
    <property type="match status" value="1"/>
</dbReference>
<feature type="region of interest" description="Disordered" evidence="15">
    <location>
        <begin position="138"/>
        <end position="190"/>
    </location>
</feature>
<dbReference type="PROSITE" id="PS50032">
    <property type="entry name" value="KA1"/>
    <property type="match status" value="1"/>
</dbReference>
<feature type="compositionally biased region" description="Low complexity" evidence="15">
    <location>
        <begin position="1344"/>
        <end position="1365"/>
    </location>
</feature>
<feature type="compositionally biased region" description="Polar residues" evidence="15">
    <location>
        <begin position="1048"/>
        <end position="1058"/>
    </location>
</feature>
<evidence type="ECO:0000256" key="11">
    <source>
        <dbReference type="ARBA" id="ARBA00022842"/>
    </source>
</evidence>
<accession>A0AA85KLU0</accession>
<dbReference type="WBParaSite" id="TREG1_9110.3">
    <property type="protein sequence ID" value="TREG1_9110.3"/>
    <property type="gene ID" value="TREG1_9110"/>
</dbReference>
<dbReference type="Gene3D" id="3.30.310.80">
    <property type="entry name" value="Kinase associated domain 1, KA1"/>
    <property type="match status" value="1"/>
</dbReference>
<keyword evidence="4" id="KW-0723">Serine/threonine-protein kinase</keyword>
<dbReference type="PANTHER" id="PTHR24346:SF82">
    <property type="entry name" value="KP78A-RELATED"/>
    <property type="match status" value="1"/>
</dbReference>
<dbReference type="EC" id="2.7.11.1" evidence="3"/>
<dbReference type="InterPro" id="IPR011009">
    <property type="entry name" value="Kinase-like_dom_sf"/>
</dbReference>
<feature type="compositionally biased region" description="Polar residues" evidence="15">
    <location>
        <begin position="1065"/>
        <end position="1075"/>
    </location>
</feature>
<evidence type="ECO:0000313" key="19">
    <source>
        <dbReference type="Proteomes" id="UP000050795"/>
    </source>
</evidence>
<keyword evidence="11" id="KW-0460">Magnesium</keyword>
<protein>
    <recommendedName>
        <fullName evidence="3">non-specific serine/threonine protein kinase</fullName>
        <ecNumber evidence="3">2.7.11.1</ecNumber>
    </recommendedName>
</protein>
<feature type="compositionally biased region" description="Polar residues" evidence="15">
    <location>
        <begin position="138"/>
        <end position="185"/>
    </location>
</feature>
<evidence type="ECO:0000256" key="14">
    <source>
        <dbReference type="PROSITE-ProRule" id="PRU10141"/>
    </source>
</evidence>
<dbReference type="GO" id="GO:0005524">
    <property type="term" value="F:ATP binding"/>
    <property type="evidence" value="ECO:0007669"/>
    <property type="project" value="UniProtKB-UniRule"/>
</dbReference>
<comment type="catalytic activity">
    <reaction evidence="13">
        <text>L-seryl-[protein] + ATP = O-phospho-L-seryl-[protein] + ADP + H(+)</text>
        <dbReference type="Rhea" id="RHEA:17989"/>
        <dbReference type="Rhea" id="RHEA-COMP:9863"/>
        <dbReference type="Rhea" id="RHEA-COMP:11604"/>
        <dbReference type="ChEBI" id="CHEBI:15378"/>
        <dbReference type="ChEBI" id="CHEBI:29999"/>
        <dbReference type="ChEBI" id="CHEBI:30616"/>
        <dbReference type="ChEBI" id="CHEBI:83421"/>
        <dbReference type="ChEBI" id="CHEBI:456216"/>
        <dbReference type="EC" id="2.7.11.1"/>
    </reaction>
</comment>
<evidence type="ECO:0000259" key="18">
    <source>
        <dbReference type="PROSITE" id="PS50032"/>
    </source>
</evidence>
<feature type="compositionally biased region" description="Polar residues" evidence="15">
    <location>
        <begin position="634"/>
        <end position="666"/>
    </location>
</feature>
<feature type="compositionally biased region" description="Low complexity" evidence="15">
    <location>
        <begin position="1081"/>
        <end position="1094"/>
    </location>
</feature>
<evidence type="ECO:0000256" key="8">
    <source>
        <dbReference type="ARBA" id="ARBA00022741"/>
    </source>
</evidence>
<dbReference type="InterPro" id="IPR001772">
    <property type="entry name" value="KA1_dom"/>
</dbReference>
<feature type="compositionally biased region" description="Polar residues" evidence="15">
    <location>
        <begin position="674"/>
        <end position="693"/>
    </location>
</feature>
<dbReference type="GO" id="GO:0046872">
    <property type="term" value="F:metal ion binding"/>
    <property type="evidence" value="ECO:0007669"/>
    <property type="project" value="UniProtKB-KW"/>
</dbReference>
<dbReference type="GO" id="GO:0050321">
    <property type="term" value="F:tau-protein kinase activity"/>
    <property type="evidence" value="ECO:0007669"/>
    <property type="project" value="TreeGrafter"/>
</dbReference>
<feature type="domain" description="UBA" evidence="17">
    <location>
        <begin position="467"/>
        <end position="507"/>
    </location>
</feature>
<dbReference type="GO" id="GO:0035556">
    <property type="term" value="P:intracellular signal transduction"/>
    <property type="evidence" value="ECO:0007669"/>
    <property type="project" value="TreeGrafter"/>
</dbReference>
<dbReference type="InterPro" id="IPR000719">
    <property type="entry name" value="Prot_kinase_dom"/>
</dbReference>
<dbReference type="PROSITE" id="PS00108">
    <property type="entry name" value="PROTEIN_KINASE_ST"/>
    <property type="match status" value="1"/>
</dbReference>
<reference evidence="19" key="1">
    <citation type="submission" date="2022-06" db="EMBL/GenBank/DDBJ databases">
        <authorList>
            <person name="Berger JAMES D."/>
            <person name="Berger JAMES D."/>
        </authorList>
    </citation>
    <scope>NUCLEOTIDE SEQUENCE [LARGE SCALE GENOMIC DNA]</scope>
</reference>
<evidence type="ECO:0000256" key="9">
    <source>
        <dbReference type="ARBA" id="ARBA00022777"/>
    </source>
</evidence>
<evidence type="ECO:0000256" key="2">
    <source>
        <dbReference type="ARBA" id="ARBA00006234"/>
    </source>
</evidence>
<comment type="catalytic activity">
    <reaction evidence="12">
        <text>L-threonyl-[protein] + ATP = O-phospho-L-threonyl-[protein] + ADP + H(+)</text>
        <dbReference type="Rhea" id="RHEA:46608"/>
        <dbReference type="Rhea" id="RHEA-COMP:11060"/>
        <dbReference type="Rhea" id="RHEA-COMP:11605"/>
        <dbReference type="ChEBI" id="CHEBI:15378"/>
        <dbReference type="ChEBI" id="CHEBI:30013"/>
        <dbReference type="ChEBI" id="CHEBI:30616"/>
        <dbReference type="ChEBI" id="CHEBI:61977"/>
        <dbReference type="ChEBI" id="CHEBI:456216"/>
        <dbReference type="EC" id="2.7.11.1"/>
    </reaction>
</comment>
<feature type="compositionally biased region" description="Polar residues" evidence="15">
    <location>
        <begin position="520"/>
        <end position="572"/>
    </location>
</feature>
<feature type="region of interest" description="Disordered" evidence="15">
    <location>
        <begin position="983"/>
        <end position="1146"/>
    </location>
</feature>
<keyword evidence="6" id="KW-0808">Transferase</keyword>
<keyword evidence="9" id="KW-0418">Kinase</keyword>
<evidence type="ECO:0000256" key="1">
    <source>
        <dbReference type="ARBA" id="ARBA00001946"/>
    </source>
</evidence>
<feature type="region of interest" description="Disordered" evidence="15">
    <location>
        <begin position="611"/>
        <end position="715"/>
    </location>
</feature>
<evidence type="ECO:0000256" key="15">
    <source>
        <dbReference type="SAM" id="MobiDB-lite"/>
    </source>
</evidence>
<feature type="compositionally biased region" description="Basic and acidic residues" evidence="15">
    <location>
        <begin position="1268"/>
        <end position="1291"/>
    </location>
</feature>
<dbReference type="Gene3D" id="1.10.8.10">
    <property type="entry name" value="DNA helicase RuvA subunit, C-terminal domain"/>
    <property type="match status" value="1"/>
</dbReference>
<feature type="compositionally biased region" description="Polar residues" evidence="15">
    <location>
        <begin position="1122"/>
        <end position="1137"/>
    </location>
</feature>
<dbReference type="SUPFAM" id="SSF56112">
    <property type="entry name" value="Protein kinase-like (PK-like)"/>
    <property type="match status" value="1"/>
</dbReference>
<evidence type="ECO:0000256" key="4">
    <source>
        <dbReference type="ARBA" id="ARBA00022527"/>
    </source>
</evidence>
<dbReference type="InterPro" id="IPR015940">
    <property type="entry name" value="UBA"/>
</dbReference>
<evidence type="ECO:0000256" key="10">
    <source>
        <dbReference type="ARBA" id="ARBA00022840"/>
    </source>
</evidence>
<dbReference type="FunFam" id="1.10.510.10:FF:000156">
    <property type="entry name" value="Serine/threonine-protein kinase SIK3 homolog"/>
    <property type="match status" value="1"/>
</dbReference>
<dbReference type="PROSITE" id="PS00107">
    <property type="entry name" value="PROTEIN_KINASE_ATP"/>
    <property type="match status" value="1"/>
</dbReference>
<reference evidence="20" key="2">
    <citation type="submission" date="2023-11" db="UniProtKB">
        <authorList>
            <consortium name="WormBaseParasite"/>
        </authorList>
    </citation>
    <scope>IDENTIFICATION</scope>
</reference>
<dbReference type="Pfam" id="PF02149">
    <property type="entry name" value="KA1"/>
    <property type="match status" value="1"/>
</dbReference>
<sequence>MPSSSHPAYYSGPDSVIPQAPMPMQTYYYKNNIPASGLGPNPSTTTPRASVLPQQTSVNTNNHVGVPGSTRLSSQSPHSGFPLTNFRTSQSNGIPNNQDVMSVSMHAPPNYYYWPSGTTTGTNTTPYNYSDISSHTYATPTPVSKPNNTTTSYLNPTKNSLTNKQNLSSRPTQQLKSTPSNSSSRPLWKDRPHVGKYSLIQTIGKGNFAKVKLAQHLTTGMKVAVKVIDKTLLNHSSLQKLFREVRVLKSLNHPNIIKLLEVIESEKHLYLVMEYASGGEVFDYLVSHGKMNEKDARCKFRQIVSAVQYCHQKMIVHRDLKAENLLLDAELNIKIADFGFSNYFSNSQKLDTFCGSPPYAAPELFLGRKYEGPEVDVWSLGVILYTLVSGTLPFDGKNLKELRERVLRGTYRVPYYMTHECEMLLKKMLVLNPAKRITLQEVMNDPWINQGYEHSVLKPHTEEPADYCDPERIDIMMRMGFKREDIHDSLTQQRFNNITATYLLLARYDPRVHGRLRGLPSTSTTSLKSDNPSARSRQTPETQSNTPNTSRTHFRNSPVTQHNSPSHNSLGITSTNTTNSTAAATVTQHSLTKGITNRITESTCLNIRNASTASRSSKDTVTTTTTGNLFGDSYITTNVNMSSSNNANTRSGTHGISSSVRRSATVSGPADASQAVTSLSEDNISEDTSSSINHNHRRETSQFNRATPVRRKSISTTRSNCFTNTTLTINSNSTSLNEYPSTTVNNTNNNDRETTPGSTVSYKNAINPSIANRVNLYNELNKNNTSSSSSELESKNKMKEQSQPSVYPKPRTMFRYPPNAADILNESNPFRMVNDISLIDSLNSPPAVPPHGGTRLPTQLNSTSANRTILYNNNNGSPTYNTNQTNQILATITNTNTTNSNTSTMNSFGATIKRPTAPVPQNSLTPISSAPINTVTRTSYAYHSLRLPSNTTSNTCTNEILSHQLGRTNNQLVRPSVTSLWSNGITETGTDQSPSSSPYAADLTENTSSLPFNRNLPERSTIQHVPTGRARERLEGTSGAPRLVRHPGTQSIAHPTTESHLRSSPAGNSNFSTPRPNSPDLSISSGTSSVSTLSHHGDRTDYDEESPTPENERHPDIDNRSHTIGSTFQPFTRNFSVRPSGHRLENDAVHNHSNNNNNNGGINNFFRTLTTRISSSKLFRRSAVLQPGLLFNSPDNKIVNMNDPKDPDMRVAPTMELDKLAVTCGSPAPETCHKNSSIRLPRSRSGVTPHRATPQGSRRLADFSTVTVDERSCKKNSDTETLSRRRSKNEVNADNTGSMCRRRSPISRDSRSQSTHRSSSRHDDGSNSRHTPPPVPLRNATGMSSSSQNKSPSSGNDNSVSNNVVTDITLGRTRSLRFMFRKETASRRQIEEMMLDMKQILINNNIDFEQVGDLKLQCVYGDPSRGCQIPNLTNHNQSSKSTNRSSRLTDRVENGVVHWEMEICKLNRSGANGVRFKRISGSTSDFKRIANKLASDMEI</sequence>
<feature type="binding site" evidence="14">
    <location>
        <position position="226"/>
    </location>
    <ligand>
        <name>ATP</name>
        <dbReference type="ChEBI" id="CHEBI:30616"/>
    </ligand>
</feature>
<evidence type="ECO:0000259" key="16">
    <source>
        <dbReference type="PROSITE" id="PS50011"/>
    </source>
</evidence>
<evidence type="ECO:0000256" key="12">
    <source>
        <dbReference type="ARBA" id="ARBA00047899"/>
    </source>
</evidence>
<dbReference type="GO" id="GO:0000226">
    <property type="term" value="P:microtubule cytoskeleton organization"/>
    <property type="evidence" value="ECO:0007669"/>
    <property type="project" value="TreeGrafter"/>
</dbReference>
<dbReference type="InterPro" id="IPR017441">
    <property type="entry name" value="Protein_kinase_ATP_BS"/>
</dbReference>
<evidence type="ECO:0000313" key="20">
    <source>
        <dbReference type="WBParaSite" id="TREG1_9110.3"/>
    </source>
</evidence>
<dbReference type="InterPro" id="IPR008271">
    <property type="entry name" value="Ser/Thr_kinase_AS"/>
</dbReference>
<feature type="domain" description="Protein kinase" evidence="16">
    <location>
        <begin position="197"/>
        <end position="448"/>
    </location>
</feature>
<comment type="cofactor">
    <cofactor evidence="1">
        <name>Mg(2+)</name>
        <dbReference type="ChEBI" id="CHEBI:18420"/>
    </cofactor>
</comment>
<feature type="compositionally biased region" description="Polar residues" evidence="15">
    <location>
        <begin position="738"/>
        <end position="758"/>
    </location>
</feature>
<evidence type="ECO:0000256" key="5">
    <source>
        <dbReference type="ARBA" id="ARBA00022553"/>
    </source>
</evidence>
<evidence type="ECO:0000259" key="17">
    <source>
        <dbReference type="PROSITE" id="PS50030"/>
    </source>
</evidence>
<dbReference type="Gene3D" id="3.30.200.20">
    <property type="entry name" value="Phosphorylase Kinase, domain 1"/>
    <property type="match status" value="1"/>
</dbReference>
<dbReference type="Gene3D" id="1.10.510.10">
    <property type="entry name" value="Transferase(Phosphotransferase) domain 1"/>
    <property type="match status" value="1"/>
</dbReference>
<comment type="similarity">
    <text evidence="2">Belongs to the protein kinase superfamily. CAMK Ser/Thr protein kinase family. SNF1 subfamily.</text>
</comment>
<feature type="region of interest" description="Disordered" evidence="15">
    <location>
        <begin position="1231"/>
        <end position="1366"/>
    </location>
</feature>
<dbReference type="PANTHER" id="PTHR24346">
    <property type="entry name" value="MAP/MICROTUBULE AFFINITY-REGULATING KINASE"/>
    <property type="match status" value="1"/>
</dbReference>
<dbReference type="Proteomes" id="UP000050795">
    <property type="component" value="Unassembled WGS sequence"/>
</dbReference>
<dbReference type="SMART" id="SM00220">
    <property type="entry name" value="S_TKc"/>
    <property type="match status" value="1"/>
</dbReference>
<dbReference type="FunFam" id="3.30.200.20:FF:000003">
    <property type="entry name" value="Non-specific serine/threonine protein kinase"/>
    <property type="match status" value="1"/>
</dbReference>
<feature type="compositionally biased region" description="Basic and acidic residues" evidence="15">
    <location>
        <begin position="1110"/>
        <end position="1121"/>
    </location>
</feature>
<keyword evidence="10 14" id="KW-0067">ATP-binding</keyword>
<evidence type="ECO:0000256" key="6">
    <source>
        <dbReference type="ARBA" id="ARBA00022679"/>
    </source>
</evidence>
<feature type="compositionally biased region" description="Low complexity" evidence="15">
    <location>
        <begin position="782"/>
        <end position="791"/>
    </location>
</feature>
<dbReference type="SUPFAM" id="SSF103243">
    <property type="entry name" value="KA1-like"/>
    <property type="match status" value="1"/>
</dbReference>
<evidence type="ECO:0000256" key="13">
    <source>
        <dbReference type="ARBA" id="ARBA00048679"/>
    </source>
</evidence>
<proteinExistence type="inferred from homology"/>
<dbReference type="SMART" id="SM00165">
    <property type="entry name" value="UBA"/>
    <property type="match status" value="1"/>
</dbReference>
<dbReference type="GO" id="GO:0005737">
    <property type="term" value="C:cytoplasm"/>
    <property type="evidence" value="ECO:0007669"/>
    <property type="project" value="TreeGrafter"/>
</dbReference>
<evidence type="ECO:0000256" key="3">
    <source>
        <dbReference type="ARBA" id="ARBA00012513"/>
    </source>
</evidence>
<name>A0AA85KLU0_TRIRE</name>
<dbReference type="InterPro" id="IPR028375">
    <property type="entry name" value="KA1/Ssp2_C"/>
</dbReference>
<dbReference type="CDD" id="cd14337">
    <property type="entry name" value="UBA_MARK_Par1"/>
    <property type="match status" value="1"/>
</dbReference>
<keyword evidence="7" id="KW-0479">Metal-binding</keyword>